<name>A0ABR1T4L1_9PEZI</name>
<protein>
    <submittedName>
        <fullName evidence="1">Uncharacterized protein</fullName>
    </submittedName>
</protein>
<dbReference type="Proteomes" id="UP001480595">
    <property type="component" value="Unassembled WGS sequence"/>
</dbReference>
<dbReference type="EMBL" id="JAQQWL010000015">
    <property type="protein sequence ID" value="KAK8041504.1"/>
    <property type="molecule type" value="Genomic_DNA"/>
</dbReference>
<proteinExistence type="predicted"/>
<gene>
    <name evidence="1" type="ORF">PG994_014511</name>
</gene>
<dbReference type="Gene3D" id="3.60.15.10">
    <property type="entry name" value="Ribonuclease Z/Hydroxyacylglutathione hydrolase-like"/>
    <property type="match status" value="1"/>
</dbReference>
<accession>A0ABR1T4L1</accession>
<evidence type="ECO:0000313" key="1">
    <source>
        <dbReference type="EMBL" id="KAK8041504.1"/>
    </source>
</evidence>
<keyword evidence="2" id="KW-1185">Reference proteome</keyword>
<organism evidence="1 2">
    <name type="scientific">Apiospora phragmitis</name>
    <dbReference type="NCBI Taxonomy" id="2905665"/>
    <lineage>
        <taxon>Eukaryota</taxon>
        <taxon>Fungi</taxon>
        <taxon>Dikarya</taxon>
        <taxon>Ascomycota</taxon>
        <taxon>Pezizomycotina</taxon>
        <taxon>Sordariomycetes</taxon>
        <taxon>Xylariomycetidae</taxon>
        <taxon>Amphisphaeriales</taxon>
        <taxon>Apiosporaceae</taxon>
        <taxon>Apiospora</taxon>
    </lineage>
</organism>
<dbReference type="GeneID" id="92098983"/>
<comment type="caution">
    <text evidence="1">The sequence shown here is derived from an EMBL/GenBank/DDBJ whole genome shotgun (WGS) entry which is preliminary data.</text>
</comment>
<sequence length="120" mass="12886">MRENPIESSGESVTVIPVTYQGLRALHFESTITHARLVTASEFRNTVGEDGISRPNAIYFLGDTVYLEELARMRERFHIPHAILNVGAAAVVPPGGEGGGSRCSSPWTGGRRCGCSGQTV</sequence>
<dbReference type="RefSeq" id="XP_066709049.1">
    <property type="nucleotide sequence ID" value="XM_066865920.1"/>
</dbReference>
<evidence type="ECO:0000313" key="2">
    <source>
        <dbReference type="Proteomes" id="UP001480595"/>
    </source>
</evidence>
<reference evidence="1 2" key="1">
    <citation type="submission" date="2023-01" db="EMBL/GenBank/DDBJ databases">
        <title>Analysis of 21 Apiospora genomes using comparative genomics revels a genus with tremendous synthesis potential of carbohydrate active enzymes and secondary metabolites.</title>
        <authorList>
            <person name="Sorensen T."/>
        </authorList>
    </citation>
    <scope>NUCLEOTIDE SEQUENCE [LARGE SCALE GENOMIC DNA]</scope>
    <source>
        <strain evidence="1 2">CBS 135458</strain>
    </source>
</reference>
<dbReference type="InterPro" id="IPR036866">
    <property type="entry name" value="RibonucZ/Hydroxyglut_hydro"/>
</dbReference>